<dbReference type="RefSeq" id="WP_114209168.1">
    <property type="nucleotide sequence ID" value="NZ_CP030840.1"/>
</dbReference>
<dbReference type="InterPro" id="IPR046535">
    <property type="entry name" value="DUF6600"/>
</dbReference>
<gene>
    <name evidence="3" type="ORF">ACPOL_5125</name>
</gene>
<feature type="compositionally biased region" description="Pro residues" evidence="1">
    <location>
        <begin position="661"/>
        <end position="683"/>
    </location>
</feature>
<proteinExistence type="predicted"/>
<evidence type="ECO:0000313" key="4">
    <source>
        <dbReference type="Proteomes" id="UP000253606"/>
    </source>
</evidence>
<dbReference type="Pfam" id="PF20245">
    <property type="entry name" value="DUF6600"/>
    <property type="match status" value="1"/>
</dbReference>
<feature type="chain" id="PRO_5016398893" evidence="2">
    <location>
        <begin position="34"/>
        <end position="694"/>
    </location>
</feature>
<dbReference type="EMBL" id="CP030840">
    <property type="protein sequence ID" value="AXC14381.1"/>
    <property type="molecule type" value="Genomic_DNA"/>
</dbReference>
<organism evidence="3 4">
    <name type="scientific">Acidisarcina polymorpha</name>
    <dbReference type="NCBI Taxonomy" id="2211140"/>
    <lineage>
        <taxon>Bacteria</taxon>
        <taxon>Pseudomonadati</taxon>
        <taxon>Acidobacteriota</taxon>
        <taxon>Terriglobia</taxon>
        <taxon>Terriglobales</taxon>
        <taxon>Acidobacteriaceae</taxon>
        <taxon>Acidisarcina</taxon>
    </lineage>
</organism>
<dbReference type="KEGG" id="abas:ACPOL_5125"/>
<name>A0A2Z5G5L3_9BACT</name>
<dbReference type="PRINTS" id="PR01217">
    <property type="entry name" value="PRICHEXTENSN"/>
</dbReference>
<dbReference type="AlphaFoldDB" id="A0A2Z5G5L3"/>
<evidence type="ECO:0000313" key="3">
    <source>
        <dbReference type="EMBL" id="AXC14381.1"/>
    </source>
</evidence>
<dbReference type="OrthoDB" id="5485224at2"/>
<evidence type="ECO:0000256" key="1">
    <source>
        <dbReference type="SAM" id="MobiDB-lite"/>
    </source>
</evidence>
<feature type="compositionally biased region" description="Low complexity" evidence="1">
    <location>
        <begin position="604"/>
        <end position="632"/>
    </location>
</feature>
<evidence type="ECO:0000256" key="2">
    <source>
        <dbReference type="SAM" id="SignalP"/>
    </source>
</evidence>
<feature type="region of interest" description="Disordered" evidence="1">
    <location>
        <begin position="492"/>
        <end position="694"/>
    </location>
</feature>
<dbReference type="Proteomes" id="UP000253606">
    <property type="component" value="Chromosome"/>
</dbReference>
<sequence length="694" mass="72216">MLKIANINKTSTLRGLAVITAAAPFFLAAALFAQDNSQAALNDPPALVARIGYTQGDVSFMAAGTTEWAAGVNNYPMTSGDRLYCDQNSRAEIGAGSTDIRMGQSTDVTLTNLTDQYEQIGLAAGSIRVRIYGLNPGSTVEVDTPNGSAIITQPGDYRFDAFSGDGGSDAIVNAGAVQITGPEGLNQEVTAGQAVQMTGTDPITIYPVGLPAFDALDQWSINRDHDILNSQSAQYVSRETPGFSDLDANGSWAPTPDYGPVWYPSSVPSGWRPYSLGHWAYVAPWGYTWIDDAAWGYAPFHYGRWASIQGRWGWVPGPPAVVPVYSPALVAFVGGPGISIGIGIGGGGGGVAAWFPLGVGEPFVPWYHASPAYARQVNVTNVNITNIHNTTIVNNYNTYITNTRTVNNINQINTNNIQYAHRAQVTAVPVAAMSSGRPVTQAAVKLTPAMQQQLAAAPVHAAPPAPAPSHPLLVPKQNVAAPAARPTLVTPRGLAKATPAANPARLAPVNLPKPQPATSLPKPVPGAVAGRPATAQPPAAKAAALKSAPGKPAVSPQPKAGTSAAAPEPAAKTPVAKPTSPAETTSARPGQPTEKAPAPVKTQPETPAARTEAPPKAAPAQRPATERPATPETPRPEENSRPQEHPAPAKETRPAAAPATHPAPPAAAHPQAKPTPKPAPKPAPQKKEDEDHPR</sequence>
<keyword evidence="4" id="KW-1185">Reference proteome</keyword>
<feature type="signal peptide" evidence="2">
    <location>
        <begin position="1"/>
        <end position="33"/>
    </location>
</feature>
<feature type="compositionally biased region" description="Basic and acidic residues" evidence="1">
    <location>
        <begin position="685"/>
        <end position="694"/>
    </location>
</feature>
<feature type="compositionally biased region" description="Low complexity" evidence="1">
    <location>
        <begin position="532"/>
        <end position="582"/>
    </location>
</feature>
<protein>
    <submittedName>
        <fullName evidence="3">Basic proline-rich protein</fullName>
    </submittedName>
</protein>
<accession>A0A2Z5G5L3</accession>
<feature type="compositionally biased region" description="Basic and acidic residues" evidence="1">
    <location>
        <begin position="634"/>
        <end position="653"/>
    </location>
</feature>
<reference evidence="3 4" key="1">
    <citation type="journal article" date="2018" name="Front. Microbiol.">
        <title>Hydrolytic Capabilities as a Key to Environmental Success: Chitinolytic and Cellulolytic Acidobacteria From Acidic Sub-arctic Soils and Boreal Peatlands.</title>
        <authorList>
            <person name="Belova S.E."/>
            <person name="Ravin N.V."/>
            <person name="Pankratov T.A."/>
            <person name="Rakitin A.L."/>
            <person name="Ivanova A.A."/>
            <person name="Beletsky A.V."/>
            <person name="Mardanov A.V."/>
            <person name="Sinninghe Damste J.S."/>
            <person name="Dedysh S.N."/>
        </authorList>
    </citation>
    <scope>NUCLEOTIDE SEQUENCE [LARGE SCALE GENOMIC DNA]</scope>
    <source>
        <strain evidence="3 4">SBC82</strain>
    </source>
</reference>
<keyword evidence="2" id="KW-0732">Signal</keyword>